<name>K1T9X4_9ZZZZ</name>
<accession>K1T9X4</accession>
<proteinExistence type="predicted"/>
<dbReference type="AlphaFoldDB" id="K1T9X4"/>
<protein>
    <submittedName>
        <fullName evidence="1">Uncharacterized protein</fullName>
    </submittedName>
</protein>
<dbReference type="EMBL" id="AJWZ01005227">
    <property type="protein sequence ID" value="EKC63165.1"/>
    <property type="molecule type" value="Genomic_DNA"/>
</dbReference>
<evidence type="ECO:0000313" key="1">
    <source>
        <dbReference type="EMBL" id="EKC63165.1"/>
    </source>
</evidence>
<feature type="non-terminal residue" evidence="1">
    <location>
        <position position="40"/>
    </location>
</feature>
<sequence length="40" mass="4427">MYSTIKSIQLLTALLKKYNINKLVLSPGGSDIPIIHSLEN</sequence>
<organism evidence="1">
    <name type="scientific">human gut metagenome</name>
    <dbReference type="NCBI Taxonomy" id="408170"/>
    <lineage>
        <taxon>unclassified sequences</taxon>
        <taxon>metagenomes</taxon>
        <taxon>organismal metagenomes</taxon>
    </lineage>
</organism>
<gene>
    <name evidence="1" type="ORF">OBE_07605</name>
</gene>
<comment type="caution">
    <text evidence="1">The sequence shown here is derived from an EMBL/GenBank/DDBJ whole genome shotgun (WGS) entry which is preliminary data.</text>
</comment>
<reference evidence="1" key="1">
    <citation type="journal article" date="2013" name="Environ. Microbiol.">
        <title>Microbiota from the distal guts of lean and obese adolescents exhibit partial functional redundancy besides clear differences in community structure.</title>
        <authorList>
            <person name="Ferrer M."/>
            <person name="Ruiz A."/>
            <person name="Lanza F."/>
            <person name="Haange S.B."/>
            <person name="Oberbach A."/>
            <person name="Till H."/>
            <person name="Bargiela R."/>
            <person name="Campoy C."/>
            <person name="Segura M.T."/>
            <person name="Richter M."/>
            <person name="von Bergen M."/>
            <person name="Seifert J."/>
            <person name="Suarez A."/>
        </authorList>
    </citation>
    <scope>NUCLEOTIDE SEQUENCE</scope>
</reference>